<evidence type="ECO:0000313" key="2">
    <source>
        <dbReference type="EMBL" id="MBC2592647.1"/>
    </source>
</evidence>
<protein>
    <submittedName>
        <fullName evidence="2">LytTR family transcriptional regulator</fullName>
    </submittedName>
</protein>
<evidence type="ECO:0000259" key="1">
    <source>
        <dbReference type="PROSITE" id="PS50930"/>
    </source>
</evidence>
<dbReference type="GO" id="GO:0000156">
    <property type="term" value="F:phosphorelay response regulator activity"/>
    <property type="evidence" value="ECO:0007669"/>
    <property type="project" value="InterPro"/>
</dbReference>
<gene>
    <name evidence="2" type="ORF">H5P28_00075</name>
</gene>
<reference evidence="2 3" key="1">
    <citation type="submission" date="2020-07" db="EMBL/GenBank/DDBJ databases">
        <authorList>
            <person name="Feng X."/>
        </authorList>
    </citation>
    <scope>NUCLEOTIDE SEQUENCE [LARGE SCALE GENOMIC DNA]</scope>
    <source>
        <strain evidence="2 3">JCM31066</strain>
    </source>
</reference>
<dbReference type="AlphaFoldDB" id="A0A842HAI4"/>
<dbReference type="Proteomes" id="UP000546464">
    <property type="component" value="Unassembled WGS sequence"/>
</dbReference>
<dbReference type="Pfam" id="PF04397">
    <property type="entry name" value="LytTR"/>
    <property type="match status" value="1"/>
</dbReference>
<dbReference type="Gene3D" id="2.40.50.1020">
    <property type="entry name" value="LytTr DNA-binding domain"/>
    <property type="match status" value="1"/>
</dbReference>
<dbReference type="PANTHER" id="PTHR37299">
    <property type="entry name" value="TRANSCRIPTIONAL REGULATOR-RELATED"/>
    <property type="match status" value="1"/>
</dbReference>
<dbReference type="InterPro" id="IPR007492">
    <property type="entry name" value="LytTR_DNA-bd_dom"/>
</dbReference>
<dbReference type="GO" id="GO:0003677">
    <property type="term" value="F:DNA binding"/>
    <property type="evidence" value="ECO:0007669"/>
    <property type="project" value="InterPro"/>
</dbReference>
<dbReference type="SMART" id="SM00850">
    <property type="entry name" value="LytTR"/>
    <property type="match status" value="1"/>
</dbReference>
<dbReference type="RefSeq" id="WP_185673685.1">
    <property type="nucleotide sequence ID" value="NZ_JACHVB010000002.1"/>
</dbReference>
<dbReference type="EMBL" id="JACHVB010000002">
    <property type="protein sequence ID" value="MBC2592647.1"/>
    <property type="molecule type" value="Genomic_DNA"/>
</dbReference>
<feature type="domain" description="HTH LytTR-type" evidence="1">
    <location>
        <begin position="37"/>
        <end position="104"/>
    </location>
</feature>
<keyword evidence="3" id="KW-1185">Reference proteome</keyword>
<organism evidence="2 3">
    <name type="scientific">Ruficoccus amylovorans</name>
    <dbReference type="NCBI Taxonomy" id="1804625"/>
    <lineage>
        <taxon>Bacteria</taxon>
        <taxon>Pseudomonadati</taxon>
        <taxon>Verrucomicrobiota</taxon>
        <taxon>Opitutia</taxon>
        <taxon>Puniceicoccales</taxon>
        <taxon>Cerasicoccaceae</taxon>
        <taxon>Ruficoccus</taxon>
    </lineage>
</organism>
<dbReference type="InterPro" id="IPR046947">
    <property type="entry name" value="LytR-like"/>
</dbReference>
<name>A0A842HAI4_9BACT</name>
<accession>A0A842HAI4</accession>
<evidence type="ECO:0000313" key="3">
    <source>
        <dbReference type="Proteomes" id="UP000546464"/>
    </source>
</evidence>
<dbReference type="PANTHER" id="PTHR37299:SF1">
    <property type="entry name" value="STAGE 0 SPORULATION PROTEIN A HOMOLOG"/>
    <property type="match status" value="1"/>
</dbReference>
<comment type="caution">
    <text evidence="2">The sequence shown here is derived from an EMBL/GenBank/DDBJ whole genome shotgun (WGS) entry which is preliminary data.</text>
</comment>
<sequence length="108" mass="12178">MNNVRLARKGSSWTKHGINADGDYSRVYYASGGCDMVRQTMKAWESILPPGDFLRIHRAHIINIGHVTTTSQSEGEFAVTLRGDYPRCTVSRRRVKEVLNQLPDQATD</sequence>
<dbReference type="PROSITE" id="PS50930">
    <property type="entry name" value="HTH_LYTTR"/>
    <property type="match status" value="1"/>
</dbReference>
<proteinExistence type="predicted"/>